<dbReference type="RefSeq" id="XP_033663886.1">
    <property type="nucleotide sequence ID" value="XM_033808113.1"/>
</dbReference>
<evidence type="ECO:0000256" key="1">
    <source>
        <dbReference type="SAM" id="MobiDB-lite"/>
    </source>
</evidence>
<keyword evidence="4" id="KW-1185">Reference proteome</keyword>
<dbReference type="GO" id="GO:0005634">
    <property type="term" value="C:nucleus"/>
    <property type="evidence" value="ECO:0007669"/>
    <property type="project" value="TreeGrafter"/>
</dbReference>
<dbReference type="Proteomes" id="UP000799537">
    <property type="component" value="Unassembled WGS sequence"/>
</dbReference>
<gene>
    <name evidence="3" type="ORF">M409DRAFT_26445</name>
</gene>
<accession>A0A6A6C734</accession>
<protein>
    <recommendedName>
        <fullName evidence="2">Arb2 domain-containing protein</fullName>
    </recommendedName>
</protein>
<dbReference type="PANTHER" id="PTHR21357">
    <property type="entry name" value="FAM172 FAMILY PROTEIN HOMOLOG CG10038"/>
    <property type="match status" value="1"/>
</dbReference>
<feature type="region of interest" description="Disordered" evidence="1">
    <location>
        <begin position="367"/>
        <end position="387"/>
    </location>
</feature>
<feature type="domain" description="Arb2" evidence="2">
    <location>
        <begin position="13"/>
        <end position="315"/>
    </location>
</feature>
<dbReference type="EMBL" id="ML993610">
    <property type="protein sequence ID" value="KAF2162997.1"/>
    <property type="molecule type" value="Genomic_DNA"/>
</dbReference>
<sequence>MFKLIKAPTMEQFGPYLGELGFQVTDDNQIRGIHDNKFFDYFYSESDDLNNRRKETVHEAVREIIASTLAKYDIVPVHVVGTQTYMNKPEAPHVTLLATAIGKLAEKKDVIVVIGEAGGGSSGQDAGIWAYRSLMREGGLEKGSAVGLTEMLRKMGKELKVEGDEEGKKAEAGVVILNPGALLYSHKEKKAMTQTSWMGRQKKDSLTAGYEVDEKWNKVAMHTTATEHIKTVLAHVLPKHLNKKARVHILCVGESAKDTIDYLDDLFTKNPDDKDLAAKLQSIVLIEPIHKHEELQSAKFKYFLRKRGIAFVESETVPVSGLVATPDKTEERKMGDSWVKVDNNASDSNNEAAIQDRIDSIVAKTTDLDPADDNDAPPAPVSTHTYSASDLDHTTELIVPEILNRALGYISRHMSSREDFLNNDADGKVDEVIDKLSEDFDKTQRLYPDIMNPIIQAARDEYEEEGKEDWAMSLMLDMESLQRSPEKQ</sequence>
<dbReference type="GO" id="GO:0035197">
    <property type="term" value="F:siRNA binding"/>
    <property type="evidence" value="ECO:0007669"/>
    <property type="project" value="TreeGrafter"/>
</dbReference>
<reference evidence="3" key="1">
    <citation type="journal article" date="2020" name="Stud. Mycol.">
        <title>101 Dothideomycetes genomes: a test case for predicting lifestyles and emergence of pathogens.</title>
        <authorList>
            <person name="Haridas S."/>
            <person name="Albert R."/>
            <person name="Binder M."/>
            <person name="Bloem J."/>
            <person name="Labutti K."/>
            <person name="Salamov A."/>
            <person name="Andreopoulos B."/>
            <person name="Baker S."/>
            <person name="Barry K."/>
            <person name="Bills G."/>
            <person name="Bluhm B."/>
            <person name="Cannon C."/>
            <person name="Castanera R."/>
            <person name="Culley D."/>
            <person name="Daum C."/>
            <person name="Ezra D."/>
            <person name="Gonzalez J."/>
            <person name="Henrissat B."/>
            <person name="Kuo A."/>
            <person name="Liang C."/>
            <person name="Lipzen A."/>
            <person name="Lutzoni F."/>
            <person name="Magnuson J."/>
            <person name="Mondo S."/>
            <person name="Nolan M."/>
            <person name="Ohm R."/>
            <person name="Pangilinan J."/>
            <person name="Park H.-J."/>
            <person name="Ramirez L."/>
            <person name="Alfaro M."/>
            <person name="Sun H."/>
            <person name="Tritt A."/>
            <person name="Yoshinaga Y."/>
            <person name="Zwiers L.-H."/>
            <person name="Turgeon B."/>
            <person name="Goodwin S."/>
            <person name="Spatafora J."/>
            <person name="Crous P."/>
            <person name="Grigoriev I."/>
        </authorList>
    </citation>
    <scope>NUCLEOTIDE SEQUENCE</scope>
    <source>
        <strain evidence="3">ATCC 36951</strain>
    </source>
</reference>
<dbReference type="AlphaFoldDB" id="A0A6A6C734"/>
<dbReference type="InterPro" id="IPR048263">
    <property type="entry name" value="Arb2"/>
</dbReference>
<evidence type="ECO:0000259" key="2">
    <source>
        <dbReference type="Pfam" id="PF22749"/>
    </source>
</evidence>
<evidence type="ECO:0000313" key="3">
    <source>
        <dbReference type="EMBL" id="KAF2162997.1"/>
    </source>
</evidence>
<name>A0A6A6C734_ZASCE</name>
<dbReference type="PANTHER" id="PTHR21357:SF4">
    <property type="entry name" value="FAM172 FAMILY PROTEIN HOMOLOG CG10038"/>
    <property type="match status" value="1"/>
</dbReference>
<dbReference type="Pfam" id="PF22749">
    <property type="entry name" value="Arb2"/>
    <property type="match status" value="1"/>
</dbReference>
<dbReference type="GO" id="GO:0031048">
    <property type="term" value="P:regulatory ncRNA-mediated heterochromatin formation"/>
    <property type="evidence" value="ECO:0007669"/>
    <property type="project" value="TreeGrafter"/>
</dbReference>
<dbReference type="GeneID" id="54561385"/>
<proteinExistence type="predicted"/>
<dbReference type="InterPro" id="IPR053858">
    <property type="entry name" value="Arb2_dom"/>
</dbReference>
<dbReference type="OrthoDB" id="421951at2759"/>
<evidence type="ECO:0000313" key="4">
    <source>
        <dbReference type="Proteomes" id="UP000799537"/>
    </source>
</evidence>
<organism evidence="3 4">
    <name type="scientific">Zasmidium cellare ATCC 36951</name>
    <dbReference type="NCBI Taxonomy" id="1080233"/>
    <lineage>
        <taxon>Eukaryota</taxon>
        <taxon>Fungi</taxon>
        <taxon>Dikarya</taxon>
        <taxon>Ascomycota</taxon>
        <taxon>Pezizomycotina</taxon>
        <taxon>Dothideomycetes</taxon>
        <taxon>Dothideomycetidae</taxon>
        <taxon>Mycosphaerellales</taxon>
        <taxon>Mycosphaerellaceae</taxon>
        <taxon>Zasmidium</taxon>
    </lineage>
</organism>